<dbReference type="Proteomes" id="UP001176021">
    <property type="component" value="Unassembled WGS sequence"/>
</dbReference>
<organism evidence="4 5">
    <name type="scientific">Desulfosporosinus nitroreducens</name>
    <dbReference type="NCBI Taxonomy" id="2018668"/>
    <lineage>
        <taxon>Bacteria</taxon>
        <taxon>Bacillati</taxon>
        <taxon>Bacillota</taxon>
        <taxon>Clostridia</taxon>
        <taxon>Eubacteriales</taxon>
        <taxon>Desulfitobacteriaceae</taxon>
        <taxon>Desulfosporosinus</taxon>
    </lineage>
</organism>
<dbReference type="InterPro" id="IPR050624">
    <property type="entry name" value="HTH-type_Tx_Regulator"/>
</dbReference>
<sequence length="198" mass="23624">MDGFEKRRNDKKAIILQTALELFGKYGFEKVTVTEIAEKAHVSKVSIYNFFESKDNLRRIIVKNILDESLNETKALVEKECSFIDKMREYLENRIIYENRYNMDFFFEAVESDPVLRQYLDDFNIENKRLISCLIKEGKKIGYFSADISDTAIEIYIDIFYHYFLHNRKIRPTLEQNPKLAEEINLLFLNGLIRHREQ</sequence>
<evidence type="ECO:0000313" key="4">
    <source>
        <dbReference type="EMBL" id="MDO0825152.1"/>
    </source>
</evidence>
<dbReference type="Pfam" id="PF00440">
    <property type="entry name" value="TetR_N"/>
    <property type="match status" value="1"/>
</dbReference>
<proteinExistence type="predicted"/>
<evidence type="ECO:0000313" key="5">
    <source>
        <dbReference type="Proteomes" id="UP001176021"/>
    </source>
</evidence>
<gene>
    <name evidence="4" type="ORF">M8H41_20180</name>
</gene>
<keyword evidence="5" id="KW-1185">Reference proteome</keyword>
<evidence type="ECO:0000256" key="1">
    <source>
        <dbReference type="ARBA" id="ARBA00023125"/>
    </source>
</evidence>
<dbReference type="PANTHER" id="PTHR43479">
    <property type="entry name" value="ACREF/ENVCD OPERON REPRESSOR-RELATED"/>
    <property type="match status" value="1"/>
</dbReference>
<accession>A0ABT8QW90</accession>
<protein>
    <submittedName>
        <fullName evidence="4">TetR/AcrR family transcriptional regulator</fullName>
    </submittedName>
</protein>
<dbReference type="Gene3D" id="1.10.10.60">
    <property type="entry name" value="Homeodomain-like"/>
    <property type="match status" value="1"/>
</dbReference>
<dbReference type="InterPro" id="IPR009057">
    <property type="entry name" value="Homeodomain-like_sf"/>
</dbReference>
<keyword evidence="1 2" id="KW-0238">DNA-binding</keyword>
<dbReference type="Gene3D" id="1.10.357.10">
    <property type="entry name" value="Tetracycline Repressor, domain 2"/>
    <property type="match status" value="1"/>
</dbReference>
<reference evidence="4" key="1">
    <citation type="submission" date="2022-05" db="EMBL/GenBank/DDBJ databases">
        <title>Expanded diversity of anoxic marine methylotrophy in a Black Sea sulfate reducing microorganism.</title>
        <authorList>
            <person name="Fischer P.Q."/>
            <person name="Stams A.J.M."/>
            <person name="Villanueva L."/>
            <person name="Sousa D.Z."/>
        </authorList>
    </citation>
    <scope>NUCLEOTIDE SEQUENCE</scope>
    <source>
        <strain evidence="4">P130</strain>
    </source>
</reference>
<name>A0ABT8QW90_9FIRM</name>
<dbReference type="RefSeq" id="WP_252472838.1">
    <property type="nucleotide sequence ID" value="NZ_JAMHFY010000032.1"/>
</dbReference>
<evidence type="ECO:0000256" key="2">
    <source>
        <dbReference type="PROSITE-ProRule" id="PRU00335"/>
    </source>
</evidence>
<dbReference type="PANTHER" id="PTHR43479:SF21">
    <property type="entry name" value="TRANSCRIPTIONAL REGULATOR, TETR FAMILY"/>
    <property type="match status" value="1"/>
</dbReference>
<dbReference type="EMBL" id="JAMJEV010000021">
    <property type="protein sequence ID" value="MDO0825152.1"/>
    <property type="molecule type" value="Genomic_DNA"/>
</dbReference>
<feature type="DNA-binding region" description="H-T-H motif" evidence="2">
    <location>
        <begin position="32"/>
        <end position="51"/>
    </location>
</feature>
<feature type="domain" description="HTH tetR-type" evidence="3">
    <location>
        <begin position="9"/>
        <end position="69"/>
    </location>
</feature>
<dbReference type="InterPro" id="IPR001647">
    <property type="entry name" value="HTH_TetR"/>
</dbReference>
<dbReference type="SUPFAM" id="SSF46689">
    <property type="entry name" value="Homeodomain-like"/>
    <property type="match status" value="1"/>
</dbReference>
<dbReference type="PRINTS" id="PR00455">
    <property type="entry name" value="HTHTETR"/>
</dbReference>
<comment type="caution">
    <text evidence="4">The sequence shown here is derived from an EMBL/GenBank/DDBJ whole genome shotgun (WGS) entry which is preliminary data.</text>
</comment>
<evidence type="ECO:0000259" key="3">
    <source>
        <dbReference type="PROSITE" id="PS50977"/>
    </source>
</evidence>
<dbReference type="PROSITE" id="PS50977">
    <property type="entry name" value="HTH_TETR_2"/>
    <property type="match status" value="1"/>
</dbReference>